<reference evidence="2" key="1">
    <citation type="submission" date="2022-12" db="EMBL/GenBank/DDBJ databases">
        <title>Draft genome assemblies for two species of Escallonia (Escalloniales).</title>
        <authorList>
            <person name="Chanderbali A."/>
            <person name="Dervinis C."/>
            <person name="Anghel I."/>
            <person name="Soltis D."/>
            <person name="Soltis P."/>
            <person name="Zapata F."/>
        </authorList>
    </citation>
    <scope>NUCLEOTIDE SEQUENCE</scope>
    <source>
        <strain evidence="2">UCBG64.0493</strain>
        <tissue evidence="2">Leaf</tissue>
    </source>
</reference>
<dbReference type="InterPro" id="IPR041577">
    <property type="entry name" value="RT_RNaseH_2"/>
</dbReference>
<dbReference type="AlphaFoldDB" id="A0AA88V3Z9"/>
<protein>
    <recommendedName>
        <fullName evidence="1">Reverse transcriptase/retrotransposon-derived protein RNase H-like domain-containing protein</fullName>
    </recommendedName>
</protein>
<name>A0AA88V3Z9_9ASTE</name>
<dbReference type="PANTHER" id="PTHR48475">
    <property type="entry name" value="RIBONUCLEASE H"/>
    <property type="match status" value="1"/>
</dbReference>
<evidence type="ECO:0000313" key="3">
    <source>
        <dbReference type="Proteomes" id="UP001188597"/>
    </source>
</evidence>
<keyword evidence="3" id="KW-1185">Reference proteome</keyword>
<dbReference type="InterPro" id="IPR043128">
    <property type="entry name" value="Rev_trsase/Diguanyl_cyclase"/>
</dbReference>
<dbReference type="EMBL" id="JAVXUP010002808">
    <property type="protein sequence ID" value="KAK3001311.1"/>
    <property type="molecule type" value="Genomic_DNA"/>
</dbReference>
<proteinExistence type="predicted"/>
<organism evidence="2 3">
    <name type="scientific">Escallonia herrerae</name>
    <dbReference type="NCBI Taxonomy" id="1293975"/>
    <lineage>
        <taxon>Eukaryota</taxon>
        <taxon>Viridiplantae</taxon>
        <taxon>Streptophyta</taxon>
        <taxon>Embryophyta</taxon>
        <taxon>Tracheophyta</taxon>
        <taxon>Spermatophyta</taxon>
        <taxon>Magnoliopsida</taxon>
        <taxon>eudicotyledons</taxon>
        <taxon>Gunneridae</taxon>
        <taxon>Pentapetalae</taxon>
        <taxon>asterids</taxon>
        <taxon>campanulids</taxon>
        <taxon>Escalloniales</taxon>
        <taxon>Escalloniaceae</taxon>
        <taxon>Escallonia</taxon>
    </lineage>
</organism>
<accession>A0AA88V3Z9</accession>
<evidence type="ECO:0000259" key="1">
    <source>
        <dbReference type="Pfam" id="PF17919"/>
    </source>
</evidence>
<dbReference type="InterPro" id="IPR043502">
    <property type="entry name" value="DNA/RNA_pol_sf"/>
</dbReference>
<dbReference type="Proteomes" id="UP001188597">
    <property type="component" value="Unassembled WGS sequence"/>
</dbReference>
<dbReference type="PANTHER" id="PTHR48475:SF1">
    <property type="entry name" value="RNASE H TYPE-1 DOMAIN-CONTAINING PROTEIN"/>
    <property type="match status" value="1"/>
</dbReference>
<sequence length="135" mass="15452">MAHSVERCLPFFKAITKAKDFAWTEDCQKSFEEFKMYLSFPPLLTKPLSGEDLFLYPSVIKVTVSAVLIGEWTPKANILCQQVLPDVEMRYPMIDKIELALITLARHLRPDFQSHTIVVLTDQPLRKVLLSLEAS</sequence>
<comment type="caution">
    <text evidence="2">The sequence shown here is derived from an EMBL/GenBank/DDBJ whole genome shotgun (WGS) entry which is preliminary data.</text>
</comment>
<dbReference type="Gene3D" id="3.30.70.270">
    <property type="match status" value="1"/>
</dbReference>
<feature type="domain" description="Reverse transcriptase/retrotransposon-derived protein RNase H-like" evidence="1">
    <location>
        <begin position="23"/>
        <end position="119"/>
    </location>
</feature>
<dbReference type="SUPFAM" id="SSF56672">
    <property type="entry name" value="DNA/RNA polymerases"/>
    <property type="match status" value="1"/>
</dbReference>
<dbReference type="Pfam" id="PF17919">
    <property type="entry name" value="RT_RNaseH_2"/>
    <property type="match status" value="1"/>
</dbReference>
<evidence type="ECO:0000313" key="2">
    <source>
        <dbReference type="EMBL" id="KAK3001311.1"/>
    </source>
</evidence>
<gene>
    <name evidence="2" type="ORF">RJ639_022361</name>
</gene>